<feature type="active site" description="Proton donor" evidence="4">
    <location>
        <position position="78"/>
    </location>
</feature>
<evidence type="ECO:0000259" key="8">
    <source>
        <dbReference type="SMART" id="SM00839"/>
    </source>
</evidence>
<dbReference type="PANTHER" id="PTHR11606:SF13">
    <property type="entry name" value="GLUTAMATE DEHYDROGENASE 1, MITOCHONDRIAL"/>
    <property type="match status" value="1"/>
</dbReference>
<evidence type="ECO:0000313" key="10">
    <source>
        <dbReference type="Proteomes" id="UP000033965"/>
    </source>
</evidence>
<accession>A0A0G1VP45</accession>
<dbReference type="Pfam" id="PF00208">
    <property type="entry name" value="ELFV_dehydrog"/>
    <property type="match status" value="1"/>
</dbReference>
<dbReference type="InterPro" id="IPR006096">
    <property type="entry name" value="Glu/Leu/Phe/Val/Trp_DH_C"/>
</dbReference>
<comment type="similarity">
    <text evidence="1 3 7">Belongs to the Glu/Leu/Phe/Val dehydrogenases family.</text>
</comment>
<dbReference type="InterPro" id="IPR036291">
    <property type="entry name" value="NAD(P)-bd_dom_sf"/>
</dbReference>
<dbReference type="InterPro" id="IPR006097">
    <property type="entry name" value="Glu/Leu/Phe/Val/Trp_DH_dimer"/>
</dbReference>
<reference evidence="9 10" key="1">
    <citation type="journal article" date="2015" name="Nature">
        <title>rRNA introns, odd ribosomes, and small enigmatic genomes across a large radiation of phyla.</title>
        <authorList>
            <person name="Brown C.T."/>
            <person name="Hug L.A."/>
            <person name="Thomas B.C."/>
            <person name="Sharon I."/>
            <person name="Castelle C.J."/>
            <person name="Singh A."/>
            <person name="Wilkins M.J."/>
            <person name="Williams K.H."/>
            <person name="Banfield J.F."/>
        </authorList>
    </citation>
    <scope>NUCLEOTIDE SEQUENCE [LARGE SCALE GENOMIC DNA]</scope>
</reference>
<dbReference type="GO" id="GO:0000166">
    <property type="term" value="F:nucleotide binding"/>
    <property type="evidence" value="ECO:0007669"/>
    <property type="project" value="UniProtKB-KW"/>
</dbReference>
<dbReference type="GO" id="GO:0006538">
    <property type="term" value="P:L-glutamate catabolic process"/>
    <property type="evidence" value="ECO:0007669"/>
    <property type="project" value="TreeGrafter"/>
</dbReference>
<feature type="binding site" evidence="5">
    <location>
        <position position="323"/>
    </location>
    <ligand>
        <name>substrate</name>
    </ligand>
</feature>
<dbReference type="Gene3D" id="3.40.50.720">
    <property type="entry name" value="NAD(P)-binding Rossmann-like Domain"/>
    <property type="match status" value="1"/>
</dbReference>
<sequence length="379" mass="41254">MKIEQKIIADEFGPQYVVEVNSLKPKFKGFLIIDNLALGVGKGGIRMAADLTLLELFRLARTMTWKNSLFELPFGGAKAGILVDPRKISLKEKKGIIQAFARSLAPFVPKYYIAGPDIGTGEKEMQWFAEALGNWKAATGKPADFCQKIFGAKICGLPHEFGSTGFGVAQAAKVAAEFTGLDLRKARVAIAGFGNVGTFAAQHLAELGVKIVAVADVDGTVFDKEGLNVEKLLSLKGKGQSLTSYPGAQILPLDKIYELPVDVLIPAAVSDVINQRNYQRVKARIIVEGANIPIPEEIEEKLWRKGILIVPDFVANGGGVISSFAEYRGRAPKAMFRIVGQKVRQATRLVLSRSLKSGRNPREVALVLAKERVKRAIKR</sequence>
<dbReference type="PIRSF" id="PIRSF000185">
    <property type="entry name" value="Glu_DH"/>
    <property type="match status" value="1"/>
</dbReference>
<name>A0A0G1VP45_9BACT</name>
<dbReference type="PANTHER" id="PTHR11606">
    <property type="entry name" value="GLUTAMATE DEHYDROGENASE"/>
    <property type="match status" value="1"/>
</dbReference>
<dbReference type="SUPFAM" id="SSF51735">
    <property type="entry name" value="NAD(P)-binding Rossmann-fold domains"/>
    <property type="match status" value="1"/>
</dbReference>
<evidence type="ECO:0000256" key="1">
    <source>
        <dbReference type="ARBA" id="ARBA00006382"/>
    </source>
</evidence>
<dbReference type="GO" id="GO:0004352">
    <property type="term" value="F:glutamate dehydrogenase (NAD+) activity"/>
    <property type="evidence" value="ECO:0007669"/>
    <property type="project" value="TreeGrafter"/>
</dbReference>
<dbReference type="PRINTS" id="PR00082">
    <property type="entry name" value="GLFDHDRGNASE"/>
</dbReference>
<dbReference type="EMBL" id="LCPZ01000014">
    <property type="protein sequence ID" value="KKW08231.1"/>
    <property type="molecule type" value="Genomic_DNA"/>
</dbReference>
<organism evidence="9 10">
    <name type="scientific">Candidatus Kaiserbacteria bacterium GW2011_GWA2_49_19</name>
    <dbReference type="NCBI Taxonomy" id="1618669"/>
    <lineage>
        <taxon>Bacteria</taxon>
        <taxon>Candidatus Kaiseribacteriota</taxon>
    </lineage>
</organism>
<dbReference type="PROSITE" id="PS00074">
    <property type="entry name" value="GLFV_DEHYDROGENASE"/>
    <property type="match status" value="1"/>
</dbReference>
<dbReference type="InterPro" id="IPR046346">
    <property type="entry name" value="Aminoacid_DH-like_N_sf"/>
</dbReference>
<dbReference type="InterPro" id="IPR033524">
    <property type="entry name" value="Glu/Leu/Phe/Val_DH_AS"/>
</dbReference>
<keyword evidence="2 3" id="KW-0560">Oxidoreductase</keyword>
<dbReference type="Proteomes" id="UP000033965">
    <property type="component" value="Unassembled WGS sequence"/>
</dbReference>
<evidence type="ECO:0000256" key="2">
    <source>
        <dbReference type="ARBA" id="ARBA00023002"/>
    </source>
</evidence>
<keyword evidence="5" id="KW-0547">Nucleotide-binding</keyword>
<evidence type="ECO:0000256" key="6">
    <source>
        <dbReference type="PIRSR" id="PIRSR000185-3"/>
    </source>
</evidence>
<feature type="binding site" evidence="5">
    <location>
        <position position="195"/>
    </location>
    <ligand>
        <name>NAD(+)</name>
        <dbReference type="ChEBI" id="CHEBI:57540"/>
    </ligand>
</feature>
<proteinExistence type="inferred from homology"/>
<dbReference type="Gene3D" id="3.40.50.10860">
    <property type="entry name" value="Leucine Dehydrogenase, chain A, domain 1"/>
    <property type="match status" value="1"/>
</dbReference>
<evidence type="ECO:0000256" key="5">
    <source>
        <dbReference type="PIRSR" id="PIRSR000185-2"/>
    </source>
</evidence>
<evidence type="ECO:0000313" key="9">
    <source>
        <dbReference type="EMBL" id="KKW08231.1"/>
    </source>
</evidence>
<dbReference type="SUPFAM" id="SSF53223">
    <property type="entry name" value="Aminoacid dehydrogenase-like, N-terminal domain"/>
    <property type="match status" value="1"/>
</dbReference>
<keyword evidence="5" id="KW-0520">NAD</keyword>
<protein>
    <recommendedName>
        <fullName evidence="3">Glutamate dehydrogenase</fullName>
    </recommendedName>
</protein>
<comment type="caution">
    <text evidence="9">The sequence shown here is derived from an EMBL/GenBank/DDBJ whole genome shotgun (WGS) entry which is preliminary data.</text>
</comment>
<feature type="site" description="Important for catalysis" evidence="6">
    <location>
        <position position="117"/>
    </location>
</feature>
<gene>
    <name evidence="9" type="ORF">UY44_C0014G0018</name>
</gene>
<dbReference type="Pfam" id="PF02812">
    <property type="entry name" value="ELFV_dehydrog_N"/>
    <property type="match status" value="1"/>
</dbReference>
<feature type="domain" description="Glutamate/phenylalanine/leucine/valine/L-tryptophan dehydrogenase C-terminal" evidence="8">
    <location>
        <begin position="156"/>
        <end position="379"/>
    </location>
</feature>
<feature type="binding site" evidence="5">
    <location>
        <position position="66"/>
    </location>
    <ligand>
        <name>substrate</name>
    </ligand>
</feature>
<dbReference type="SMART" id="SM00839">
    <property type="entry name" value="ELFV_dehydrog"/>
    <property type="match status" value="1"/>
</dbReference>
<dbReference type="InterPro" id="IPR014362">
    <property type="entry name" value="Glu_DH"/>
</dbReference>
<dbReference type="AlphaFoldDB" id="A0A0G1VP45"/>
<dbReference type="InterPro" id="IPR006095">
    <property type="entry name" value="Glu/Leu/Phe/Val/Trp_DH"/>
</dbReference>
<feature type="binding site" evidence="5">
    <location>
        <position position="164"/>
    </location>
    <ligand>
        <name>NAD(+)</name>
        <dbReference type="ChEBI" id="CHEBI:57540"/>
    </ligand>
</feature>
<evidence type="ECO:0000256" key="4">
    <source>
        <dbReference type="PIRSR" id="PIRSR000185-1"/>
    </source>
</evidence>
<evidence type="ECO:0000256" key="3">
    <source>
        <dbReference type="PIRNR" id="PIRNR000185"/>
    </source>
</evidence>
<feature type="binding site" evidence="5">
    <location>
        <position position="42"/>
    </location>
    <ligand>
        <name>substrate</name>
    </ligand>
</feature>
<evidence type="ECO:0000256" key="7">
    <source>
        <dbReference type="RuleBase" id="RU004417"/>
    </source>
</evidence>